<evidence type="ECO:0000256" key="2">
    <source>
        <dbReference type="RuleBase" id="RU003616"/>
    </source>
</evidence>
<comment type="similarity">
    <text evidence="1 2">Belongs to the small heat shock protein (HSP20) family.</text>
</comment>
<feature type="region of interest" description="Disordered" evidence="3">
    <location>
        <begin position="1"/>
        <end position="20"/>
    </location>
</feature>
<dbReference type="SUPFAM" id="SSF49764">
    <property type="entry name" value="HSP20-like chaperones"/>
    <property type="match status" value="1"/>
</dbReference>
<sequence length="162" mass="18615">MNLVPVRRDRFQPQVTEPQAPTLDFGDLHQRMDRLFRSIFGELAPEPLAEVPRWQPAVDISENEDAYVVEIEVPGVRRRDLTVDVSEQELRVRGELRASDPNRRVWRRTRRVGEFDQRIRLPGDVDRDAVSASLSRGLLRVTVPKLAAAQPRRVEIAATDED</sequence>
<name>A0ABU2H4U0_9ACTN</name>
<evidence type="ECO:0000259" key="4">
    <source>
        <dbReference type="PROSITE" id="PS01031"/>
    </source>
</evidence>
<keyword evidence="6" id="KW-1185">Reference proteome</keyword>
<dbReference type="PROSITE" id="PS01031">
    <property type="entry name" value="SHSP"/>
    <property type="match status" value="1"/>
</dbReference>
<dbReference type="Proteomes" id="UP001250214">
    <property type="component" value="Unassembled WGS sequence"/>
</dbReference>
<evidence type="ECO:0000313" key="6">
    <source>
        <dbReference type="Proteomes" id="UP001250214"/>
    </source>
</evidence>
<dbReference type="InterPro" id="IPR031107">
    <property type="entry name" value="Small_HSP"/>
</dbReference>
<gene>
    <name evidence="5" type="ORF">RIF23_08480</name>
</gene>
<feature type="compositionally biased region" description="Basic and acidic residues" evidence="3">
    <location>
        <begin position="1"/>
        <end position="11"/>
    </location>
</feature>
<dbReference type="RefSeq" id="WP_310911847.1">
    <property type="nucleotide sequence ID" value="NZ_JAVLVT010000003.1"/>
</dbReference>
<evidence type="ECO:0000256" key="1">
    <source>
        <dbReference type="PROSITE-ProRule" id="PRU00285"/>
    </source>
</evidence>
<comment type="caution">
    <text evidence="5">The sequence shown here is derived from an EMBL/GenBank/DDBJ whole genome shotgun (WGS) entry which is preliminary data.</text>
</comment>
<evidence type="ECO:0000313" key="5">
    <source>
        <dbReference type="EMBL" id="MDS1270329.1"/>
    </source>
</evidence>
<protein>
    <submittedName>
        <fullName evidence="5">Hsp20/alpha crystallin family protein</fullName>
    </submittedName>
</protein>
<dbReference type="CDD" id="cd06464">
    <property type="entry name" value="ACD_sHsps-like"/>
    <property type="match status" value="1"/>
</dbReference>
<dbReference type="InterPro" id="IPR008978">
    <property type="entry name" value="HSP20-like_chaperone"/>
</dbReference>
<dbReference type="PANTHER" id="PTHR11527">
    <property type="entry name" value="HEAT-SHOCK PROTEIN 20 FAMILY MEMBER"/>
    <property type="match status" value="1"/>
</dbReference>
<feature type="domain" description="SHSP" evidence="4">
    <location>
        <begin position="49"/>
        <end position="159"/>
    </location>
</feature>
<dbReference type="InterPro" id="IPR002068">
    <property type="entry name" value="A-crystallin/Hsp20_dom"/>
</dbReference>
<organism evidence="5 6">
    <name type="scientific">Lipingzhangella rawalii</name>
    <dbReference type="NCBI Taxonomy" id="2055835"/>
    <lineage>
        <taxon>Bacteria</taxon>
        <taxon>Bacillati</taxon>
        <taxon>Actinomycetota</taxon>
        <taxon>Actinomycetes</taxon>
        <taxon>Streptosporangiales</taxon>
        <taxon>Nocardiopsidaceae</taxon>
        <taxon>Lipingzhangella</taxon>
    </lineage>
</organism>
<accession>A0ABU2H4U0</accession>
<dbReference type="Pfam" id="PF00011">
    <property type="entry name" value="HSP20"/>
    <property type="match status" value="1"/>
</dbReference>
<evidence type="ECO:0000256" key="3">
    <source>
        <dbReference type="SAM" id="MobiDB-lite"/>
    </source>
</evidence>
<reference evidence="6" key="1">
    <citation type="submission" date="2023-07" db="EMBL/GenBank/DDBJ databases">
        <title>Novel species in the genus Lipingzhangella isolated from Sambhar Salt Lake.</title>
        <authorList>
            <person name="Jiya N."/>
            <person name="Kajale S."/>
            <person name="Sharma A."/>
        </authorList>
    </citation>
    <scope>NUCLEOTIDE SEQUENCE [LARGE SCALE GENOMIC DNA]</scope>
    <source>
        <strain evidence="6">LS1_29</strain>
    </source>
</reference>
<proteinExistence type="inferred from homology"/>
<dbReference type="EMBL" id="JAVLVT010000003">
    <property type="protein sequence ID" value="MDS1270329.1"/>
    <property type="molecule type" value="Genomic_DNA"/>
</dbReference>
<dbReference type="Gene3D" id="2.60.40.790">
    <property type="match status" value="1"/>
</dbReference>